<accession>A0AAD9JAU6</accession>
<keyword evidence="9" id="KW-1185">Reference proteome</keyword>
<keyword evidence="1" id="KW-0723">Serine/threonine-protein kinase</keyword>
<dbReference type="GO" id="GO:0004674">
    <property type="term" value="F:protein serine/threonine kinase activity"/>
    <property type="evidence" value="ECO:0007669"/>
    <property type="project" value="UniProtKB-KW"/>
</dbReference>
<dbReference type="PANTHER" id="PTHR24342:SF12">
    <property type="entry name" value="DEATH-ASSOCIATED PROTEIN KINASE RELATED"/>
    <property type="match status" value="1"/>
</dbReference>
<comment type="caution">
    <text evidence="8">The sequence shown here is derived from an EMBL/GenBank/DDBJ whole genome shotgun (WGS) entry which is preliminary data.</text>
</comment>
<dbReference type="InterPro" id="IPR000719">
    <property type="entry name" value="Prot_kinase_dom"/>
</dbReference>
<dbReference type="Pfam" id="PF00069">
    <property type="entry name" value="Pkinase"/>
    <property type="match status" value="1"/>
</dbReference>
<evidence type="ECO:0000313" key="8">
    <source>
        <dbReference type="EMBL" id="KAK2149787.1"/>
    </source>
</evidence>
<keyword evidence="2" id="KW-0808">Transferase</keyword>
<organism evidence="8 9">
    <name type="scientific">Paralvinella palmiformis</name>
    <dbReference type="NCBI Taxonomy" id="53620"/>
    <lineage>
        <taxon>Eukaryota</taxon>
        <taxon>Metazoa</taxon>
        <taxon>Spiralia</taxon>
        <taxon>Lophotrochozoa</taxon>
        <taxon>Annelida</taxon>
        <taxon>Polychaeta</taxon>
        <taxon>Sedentaria</taxon>
        <taxon>Canalipalpata</taxon>
        <taxon>Terebellida</taxon>
        <taxon>Terebelliformia</taxon>
        <taxon>Alvinellidae</taxon>
        <taxon>Paralvinella</taxon>
    </lineage>
</organism>
<evidence type="ECO:0000256" key="3">
    <source>
        <dbReference type="ARBA" id="ARBA00022741"/>
    </source>
</evidence>
<sequence>MNDHPDLIHPCDVAKEDVGKCHNHFVLFPQPQNILLTGTGPKSNVKICDLGFARPINSGDDVRDIIGTPDYVAPEILSYEPIHIGSDMWSIGVLTYVVLTGCSPFAGDSKQETFLNISQVNVDFPSELFGHISKGAIDFISRLLVRCPKKRMTARECLSHPWLQVTTNGSPIGQRRALTPPSPDTMPEEPLKKCRCDVALSSPSTSCSHNCESEPTEDVDSAGDNDQESDEEKSPPSTNGDQIGDSDHEQCIEDKESCTVQETTTTTTTPIADLTSASGGSPDQ</sequence>
<feature type="compositionally biased region" description="Basic and acidic residues" evidence="6">
    <location>
        <begin position="245"/>
        <end position="257"/>
    </location>
</feature>
<dbReference type="GO" id="GO:0043065">
    <property type="term" value="P:positive regulation of apoptotic process"/>
    <property type="evidence" value="ECO:0007669"/>
    <property type="project" value="TreeGrafter"/>
</dbReference>
<dbReference type="Gene3D" id="1.10.510.10">
    <property type="entry name" value="Transferase(Phosphotransferase) domain 1"/>
    <property type="match status" value="1"/>
</dbReference>
<proteinExistence type="predicted"/>
<evidence type="ECO:0000313" key="9">
    <source>
        <dbReference type="Proteomes" id="UP001208570"/>
    </source>
</evidence>
<reference evidence="8" key="1">
    <citation type="journal article" date="2023" name="Mol. Biol. Evol.">
        <title>Third-Generation Sequencing Reveals the Adaptive Role of the Epigenome in Three Deep-Sea Polychaetes.</title>
        <authorList>
            <person name="Perez M."/>
            <person name="Aroh O."/>
            <person name="Sun Y."/>
            <person name="Lan Y."/>
            <person name="Juniper S.K."/>
            <person name="Young C.R."/>
            <person name="Angers B."/>
            <person name="Qian P.Y."/>
        </authorList>
    </citation>
    <scope>NUCLEOTIDE SEQUENCE</scope>
    <source>
        <strain evidence="8">P08H-3</strain>
    </source>
</reference>
<dbReference type="PANTHER" id="PTHR24342">
    <property type="entry name" value="SERINE/THREONINE-PROTEIN KINASE 17"/>
    <property type="match status" value="1"/>
</dbReference>
<dbReference type="PROSITE" id="PS50011">
    <property type="entry name" value="PROTEIN_KINASE_DOM"/>
    <property type="match status" value="1"/>
</dbReference>
<dbReference type="InterPro" id="IPR011009">
    <property type="entry name" value="Kinase-like_dom_sf"/>
</dbReference>
<evidence type="ECO:0000256" key="5">
    <source>
        <dbReference type="ARBA" id="ARBA00022840"/>
    </source>
</evidence>
<gene>
    <name evidence="8" type="ORF">LSH36_436g01014</name>
</gene>
<feature type="region of interest" description="Disordered" evidence="6">
    <location>
        <begin position="168"/>
        <end position="190"/>
    </location>
</feature>
<feature type="domain" description="Protein kinase" evidence="7">
    <location>
        <begin position="1"/>
        <end position="163"/>
    </location>
</feature>
<name>A0AAD9JAU6_9ANNE</name>
<evidence type="ECO:0000256" key="6">
    <source>
        <dbReference type="SAM" id="MobiDB-lite"/>
    </source>
</evidence>
<dbReference type="SMART" id="SM00220">
    <property type="entry name" value="S_TKc"/>
    <property type="match status" value="1"/>
</dbReference>
<keyword evidence="4" id="KW-0418">Kinase</keyword>
<feature type="region of interest" description="Disordered" evidence="6">
    <location>
        <begin position="202"/>
        <end position="284"/>
    </location>
</feature>
<feature type="compositionally biased region" description="Acidic residues" evidence="6">
    <location>
        <begin position="214"/>
        <end position="231"/>
    </location>
</feature>
<evidence type="ECO:0000256" key="4">
    <source>
        <dbReference type="ARBA" id="ARBA00022777"/>
    </source>
</evidence>
<keyword evidence="5" id="KW-0067">ATP-binding</keyword>
<evidence type="ECO:0000259" key="7">
    <source>
        <dbReference type="PROSITE" id="PS50011"/>
    </source>
</evidence>
<evidence type="ECO:0000256" key="1">
    <source>
        <dbReference type="ARBA" id="ARBA00022527"/>
    </source>
</evidence>
<dbReference type="GO" id="GO:0035556">
    <property type="term" value="P:intracellular signal transduction"/>
    <property type="evidence" value="ECO:0007669"/>
    <property type="project" value="TreeGrafter"/>
</dbReference>
<keyword evidence="3" id="KW-0547">Nucleotide-binding</keyword>
<protein>
    <recommendedName>
        <fullName evidence="7">Protein kinase domain-containing protein</fullName>
    </recommendedName>
</protein>
<dbReference type="GO" id="GO:0005524">
    <property type="term" value="F:ATP binding"/>
    <property type="evidence" value="ECO:0007669"/>
    <property type="project" value="UniProtKB-KW"/>
</dbReference>
<dbReference type="EMBL" id="JAODUP010000436">
    <property type="protein sequence ID" value="KAK2149787.1"/>
    <property type="molecule type" value="Genomic_DNA"/>
</dbReference>
<evidence type="ECO:0000256" key="2">
    <source>
        <dbReference type="ARBA" id="ARBA00022679"/>
    </source>
</evidence>
<feature type="compositionally biased region" description="Polar residues" evidence="6">
    <location>
        <begin position="275"/>
        <end position="284"/>
    </location>
</feature>
<dbReference type="AlphaFoldDB" id="A0AAD9JAU6"/>
<dbReference type="SUPFAM" id="SSF56112">
    <property type="entry name" value="Protein kinase-like (PK-like)"/>
    <property type="match status" value="1"/>
</dbReference>
<dbReference type="Proteomes" id="UP001208570">
    <property type="component" value="Unassembled WGS sequence"/>
</dbReference>
<dbReference type="GO" id="GO:0005634">
    <property type="term" value="C:nucleus"/>
    <property type="evidence" value="ECO:0007669"/>
    <property type="project" value="TreeGrafter"/>
</dbReference>